<keyword evidence="2" id="KW-1185">Reference proteome</keyword>
<protein>
    <submittedName>
        <fullName evidence="1">Uncharacterized protein</fullName>
    </submittedName>
</protein>
<accession>A0A9W8IGH5</accession>
<reference evidence="1" key="1">
    <citation type="submission" date="2022-07" db="EMBL/GenBank/DDBJ databases">
        <title>Phylogenomic reconstructions and comparative analyses of Kickxellomycotina fungi.</title>
        <authorList>
            <person name="Reynolds N.K."/>
            <person name="Stajich J.E."/>
            <person name="Barry K."/>
            <person name="Grigoriev I.V."/>
            <person name="Crous P."/>
            <person name="Smith M.E."/>
        </authorList>
    </citation>
    <scope>NUCLEOTIDE SEQUENCE</scope>
    <source>
        <strain evidence="1">RSA 476</strain>
    </source>
</reference>
<name>A0A9W8IGH5_9FUNG</name>
<proteinExistence type="predicted"/>
<sequence>MLVVYKVIKYLEGRAKTSFSLDMVDHNEAKRVLTPLLSVGDHWRTAALESICDNCELTFSHSRRAVEVKIPAWHADFSCPQLCKSSLGKRVVVSAVLWRDMCDGVFCDVISTMQDETVSFPSANTLVVYLDKTTEEESGGSAATSQEKVVDFARSLLRLAPAVTNIIVNFSYVSDRVSEYARLYNTLVSELYQGGVTSLEVYSELDGPPLLLSLRDTLGLTSITHGPRVSCAPFAKLAYLNTDTLKVLSIKAETQDNWLLLIYGDTETPAVYSSLITLTLDIVYTPYDTSWTAIEEAEPFPALSTLALVDGYPFDDDLLFRGNGMTLQNLQIPFGAIARNILGRFGVLRRSGVTQMRSVRVSGIFDEDDAFMSENANVPIRQQVHRIMEAVTSLSLLSDVVGHPLFKSIKAAPKTSSLRHLEYTDEIPTLGGIISVVAALPSLVILTCQVQRVGSTITNIPVDERPRRLREKHYPLSDNFRVLRILHATEVPAEEIAYAAMLLAVLCPNLVQVDLPPGMRNMFGREIAWAMINDPFKPYSESISRLIYREVKN</sequence>
<evidence type="ECO:0000313" key="1">
    <source>
        <dbReference type="EMBL" id="KAJ2862982.1"/>
    </source>
</evidence>
<gene>
    <name evidence="1" type="ORF">GGH94_003912</name>
</gene>
<dbReference type="EMBL" id="JANBUY010000142">
    <property type="protein sequence ID" value="KAJ2862982.1"/>
    <property type="molecule type" value="Genomic_DNA"/>
</dbReference>
<comment type="caution">
    <text evidence="1">The sequence shown here is derived from an EMBL/GenBank/DDBJ whole genome shotgun (WGS) entry which is preliminary data.</text>
</comment>
<dbReference type="Proteomes" id="UP001140074">
    <property type="component" value="Unassembled WGS sequence"/>
</dbReference>
<dbReference type="AlphaFoldDB" id="A0A9W8IGH5"/>
<organism evidence="1 2">
    <name type="scientific">Coemansia aciculifera</name>
    <dbReference type="NCBI Taxonomy" id="417176"/>
    <lineage>
        <taxon>Eukaryota</taxon>
        <taxon>Fungi</taxon>
        <taxon>Fungi incertae sedis</taxon>
        <taxon>Zoopagomycota</taxon>
        <taxon>Kickxellomycotina</taxon>
        <taxon>Kickxellomycetes</taxon>
        <taxon>Kickxellales</taxon>
        <taxon>Kickxellaceae</taxon>
        <taxon>Coemansia</taxon>
    </lineage>
</organism>
<evidence type="ECO:0000313" key="2">
    <source>
        <dbReference type="Proteomes" id="UP001140074"/>
    </source>
</evidence>